<sequence>MISGVNRKPVLEDVRIVDDNPAGFVAKATLSRTIGNGVGPIFVDRGDELGVTLLVTHV</sequence>
<protein>
    <submittedName>
        <fullName evidence="1">Uncharacterized protein</fullName>
    </submittedName>
</protein>
<evidence type="ECO:0000313" key="1">
    <source>
        <dbReference type="EMBL" id="GAA3579689.1"/>
    </source>
</evidence>
<dbReference type="EMBL" id="BAABDQ010000018">
    <property type="protein sequence ID" value="GAA3579689.1"/>
    <property type="molecule type" value="Genomic_DNA"/>
</dbReference>
<reference evidence="2" key="1">
    <citation type="journal article" date="2019" name="Int. J. Syst. Evol. Microbiol.">
        <title>The Global Catalogue of Microorganisms (GCM) 10K type strain sequencing project: providing services to taxonomists for standard genome sequencing and annotation.</title>
        <authorList>
            <consortium name="The Broad Institute Genomics Platform"/>
            <consortium name="The Broad Institute Genome Sequencing Center for Infectious Disease"/>
            <person name="Wu L."/>
            <person name="Ma J."/>
        </authorList>
    </citation>
    <scope>NUCLEOTIDE SEQUENCE [LARGE SCALE GENOMIC DNA]</scope>
    <source>
        <strain evidence="2">JCM 17326</strain>
    </source>
</reference>
<organism evidence="1 2">
    <name type="scientific">Nonomuraea rosea</name>
    <dbReference type="NCBI Taxonomy" id="638574"/>
    <lineage>
        <taxon>Bacteria</taxon>
        <taxon>Bacillati</taxon>
        <taxon>Actinomycetota</taxon>
        <taxon>Actinomycetes</taxon>
        <taxon>Streptosporangiales</taxon>
        <taxon>Streptosporangiaceae</taxon>
        <taxon>Nonomuraea</taxon>
    </lineage>
</organism>
<proteinExistence type="predicted"/>
<dbReference type="Proteomes" id="UP001500630">
    <property type="component" value="Unassembled WGS sequence"/>
</dbReference>
<dbReference type="RefSeq" id="WP_345568774.1">
    <property type="nucleotide sequence ID" value="NZ_BAABDQ010000018.1"/>
</dbReference>
<comment type="caution">
    <text evidence="1">The sequence shown here is derived from an EMBL/GenBank/DDBJ whole genome shotgun (WGS) entry which is preliminary data.</text>
</comment>
<name>A0ABP6Y9T2_9ACTN</name>
<keyword evidence="2" id="KW-1185">Reference proteome</keyword>
<gene>
    <name evidence="1" type="ORF">GCM10022419_071460</name>
</gene>
<evidence type="ECO:0000313" key="2">
    <source>
        <dbReference type="Proteomes" id="UP001500630"/>
    </source>
</evidence>
<accession>A0ABP6Y9T2</accession>